<dbReference type="AlphaFoldDB" id="A0A225NUQ3"/>
<accession>A0A225NUQ3</accession>
<organism evidence="2 3">
    <name type="scientific">Marinibacterium profundimaris</name>
    <dbReference type="NCBI Taxonomy" id="1679460"/>
    <lineage>
        <taxon>Bacteria</taxon>
        <taxon>Pseudomonadati</taxon>
        <taxon>Pseudomonadota</taxon>
        <taxon>Alphaproteobacteria</taxon>
        <taxon>Rhodobacterales</taxon>
        <taxon>Paracoccaceae</taxon>
        <taxon>Marinibacterium</taxon>
    </lineage>
</organism>
<protein>
    <recommendedName>
        <fullName evidence="4">Tetratricopeptide repeat-like domain-containing protein</fullName>
    </recommendedName>
</protein>
<sequence>MSDTDSFIDEVTEEVRRDRLFALARKYGWIAVLIIVLIVGGAAWNEYTKSRDQAAAQALGDAITVAMEAGDAKARAEALAAIETDEPGGTAVVDFLRAAALAEDDRAEEAGKLLDTISLNGDLPLIYRNIAAFKALTLRAATADPAELRTGFSALATPGSPLRLLAEEQLAIIDIRTGETDAAIDRLQAILEDAEVTADLQQRATQVIVALGGDPQAIPGATGAGDDGSQG</sequence>
<reference evidence="2 3" key="1">
    <citation type="submission" date="2013-04" db="EMBL/GenBank/DDBJ databases">
        <title>Oceanicola sp. 22II1-22F33 Genome Sequencing.</title>
        <authorList>
            <person name="Lai Q."/>
            <person name="Li G."/>
            <person name="Shao Z."/>
        </authorList>
    </citation>
    <scope>NUCLEOTIDE SEQUENCE [LARGE SCALE GENOMIC DNA]</scope>
    <source>
        <strain evidence="2 3">22II1-22F33</strain>
    </source>
</reference>
<proteinExistence type="predicted"/>
<dbReference type="OrthoDB" id="7173339at2"/>
<comment type="caution">
    <text evidence="2">The sequence shown here is derived from an EMBL/GenBank/DDBJ whole genome shotgun (WGS) entry which is preliminary data.</text>
</comment>
<evidence type="ECO:0000256" key="1">
    <source>
        <dbReference type="SAM" id="Phobius"/>
    </source>
</evidence>
<keyword evidence="1" id="KW-1133">Transmembrane helix</keyword>
<gene>
    <name evidence="2" type="ORF">ATO3_00375</name>
</gene>
<dbReference type="Proteomes" id="UP000215377">
    <property type="component" value="Unassembled WGS sequence"/>
</dbReference>
<keyword evidence="3" id="KW-1185">Reference proteome</keyword>
<evidence type="ECO:0000313" key="2">
    <source>
        <dbReference type="EMBL" id="OWU77237.1"/>
    </source>
</evidence>
<evidence type="ECO:0008006" key="4">
    <source>
        <dbReference type="Google" id="ProtNLM"/>
    </source>
</evidence>
<dbReference type="EMBL" id="AQQR01000001">
    <property type="protein sequence ID" value="OWU77237.1"/>
    <property type="molecule type" value="Genomic_DNA"/>
</dbReference>
<name>A0A225NUQ3_9RHOB</name>
<feature type="transmembrane region" description="Helical" evidence="1">
    <location>
        <begin position="27"/>
        <end position="44"/>
    </location>
</feature>
<evidence type="ECO:0000313" key="3">
    <source>
        <dbReference type="Proteomes" id="UP000215377"/>
    </source>
</evidence>
<dbReference type="RefSeq" id="WP_088647825.1">
    <property type="nucleotide sequence ID" value="NZ_AQQR01000001.1"/>
</dbReference>
<keyword evidence="1" id="KW-0472">Membrane</keyword>
<keyword evidence="1" id="KW-0812">Transmembrane</keyword>